<accession>A0A7V5H2U9</accession>
<sequence>ELHDNFPTPFLQQTTEEGEKTQIEMPGVEIHANALQSILDQNFIGRANPWTMLLINVLLALLVLLGIRKFTTLLNLIFFVILSSIYFFIAVLLFTQNHFMLPVVTPSLVILFNFISQISYQYILAQQEKRMLRGVFSHYVPEKLIQEIIAHPEKLALGGEEREVTVLFSDIAGFTTLSEQIKPAELVSQLNEYLTAMTNVILKHDGIIDKFEGDAIMAEFGVPVYFEGHQKAACLAALEMQQELKKLCKKWSQQNKPLFKTRIGINTGEVIVGNMGSETVFDYTVIGDHVNLGARLEGANKAYNTKIMVSNFTYKSVKEDFIFRPLDLIRVKGKTKPVQVYELIGTADTTYTDQFMEMLDLFNQGLIAYRLQQWDLAKEFFEQCLRLVPEDGPSKLYIDRCHFFSLNPPEPDWNGVWEFKVK</sequence>
<dbReference type="PANTHER" id="PTHR43081">
    <property type="entry name" value="ADENYLATE CYCLASE, TERMINAL-DIFFERENTIATION SPECIFIC-RELATED"/>
    <property type="match status" value="1"/>
</dbReference>
<reference evidence="10" key="1">
    <citation type="journal article" date="2020" name="mSystems">
        <title>Genome- and Community-Level Interaction Insights into Carbon Utilization and Element Cycling Functions of Hydrothermarchaeota in Hydrothermal Sediment.</title>
        <authorList>
            <person name="Zhou Z."/>
            <person name="Liu Y."/>
            <person name="Xu W."/>
            <person name="Pan J."/>
            <person name="Luo Z.H."/>
            <person name="Li M."/>
        </authorList>
    </citation>
    <scope>NUCLEOTIDE SEQUENCE [LARGE SCALE GENOMIC DNA]</scope>
    <source>
        <strain evidence="10">HyVt-76</strain>
    </source>
</reference>
<feature type="transmembrane region" description="Helical" evidence="8">
    <location>
        <begin position="74"/>
        <end position="94"/>
    </location>
</feature>
<dbReference type="GO" id="GO:0004016">
    <property type="term" value="F:adenylate cyclase activity"/>
    <property type="evidence" value="ECO:0007669"/>
    <property type="project" value="UniProtKB-ARBA"/>
</dbReference>
<feature type="non-terminal residue" evidence="10">
    <location>
        <position position="1"/>
    </location>
</feature>
<keyword evidence="5 8" id="KW-1133">Transmembrane helix</keyword>
<dbReference type="PROSITE" id="PS50005">
    <property type="entry name" value="TPR"/>
    <property type="match status" value="1"/>
</dbReference>
<evidence type="ECO:0000256" key="1">
    <source>
        <dbReference type="ARBA" id="ARBA00004196"/>
    </source>
</evidence>
<evidence type="ECO:0000256" key="3">
    <source>
        <dbReference type="ARBA" id="ARBA00022475"/>
    </source>
</evidence>
<evidence type="ECO:0000256" key="7">
    <source>
        <dbReference type="PROSITE-ProRule" id="PRU00339"/>
    </source>
</evidence>
<dbReference type="PANTHER" id="PTHR43081:SF1">
    <property type="entry name" value="ADENYLATE CYCLASE, TERMINAL-DIFFERENTIATION SPECIFIC"/>
    <property type="match status" value="1"/>
</dbReference>
<evidence type="ECO:0000256" key="5">
    <source>
        <dbReference type="ARBA" id="ARBA00022989"/>
    </source>
</evidence>
<comment type="similarity">
    <text evidence="2">Belongs to the adenylyl cyclase class-3 family.</text>
</comment>
<dbReference type="AlphaFoldDB" id="A0A7V5H2U9"/>
<keyword evidence="7" id="KW-0802">TPR repeat</keyword>
<dbReference type="SUPFAM" id="SSF48452">
    <property type="entry name" value="TPR-like"/>
    <property type="match status" value="1"/>
</dbReference>
<gene>
    <name evidence="10" type="ORF">ENL21_03585</name>
</gene>
<feature type="transmembrane region" description="Helical" evidence="8">
    <location>
        <begin position="100"/>
        <end position="123"/>
    </location>
</feature>
<organism evidence="10">
    <name type="scientific">Caldithrix abyssi</name>
    <dbReference type="NCBI Taxonomy" id="187145"/>
    <lineage>
        <taxon>Bacteria</taxon>
        <taxon>Pseudomonadati</taxon>
        <taxon>Calditrichota</taxon>
        <taxon>Calditrichia</taxon>
        <taxon>Calditrichales</taxon>
        <taxon>Calditrichaceae</taxon>
        <taxon>Caldithrix</taxon>
    </lineage>
</organism>
<evidence type="ECO:0000256" key="4">
    <source>
        <dbReference type="ARBA" id="ARBA00022692"/>
    </source>
</evidence>
<dbReference type="GO" id="GO:0035556">
    <property type="term" value="P:intracellular signal transduction"/>
    <property type="evidence" value="ECO:0007669"/>
    <property type="project" value="InterPro"/>
</dbReference>
<dbReference type="FunFam" id="3.30.70.1230:FF:000016">
    <property type="entry name" value="Adenylate/guanylate cyclase domain-containing protein"/>
    <property type="match status" value="1"/>
</dbReference>
<dbReference type="Gene3D" id="3.30.70.1230">
    <property type="entry name" value="Nucleotide cyclase"/>
    <property type="match status" value="1"/>
</dbReference>
<dbReference type="InterPro" id="IPR050697">
    <property type="entry name" value="Adenylyl/Guanylyl_Cyclase_3/4"/>
</dbReference>
<protein>
    <submittedName>
        <fullName evidence="10">CHASE2 domain-containing protein</fullName>
    </submittedName>
</protein>
<feature type="transmembrane region" description="Helical" evidence="8">
    <location>
        <begin position="50"/>
        <end position="67"/>
    </location>
</feature>
<evidence type="ECO:0000313" key="10">
    <source>
        <dbReference type="EMBL" id="HHE54839.1"/>
    </source>
</evidence>
<dbReference type="InterPro" id="IPR007890">
    <property type="entry name" value="CHASE2"/>
</dbReference>
<dbReference type="SUPFAM" id="SSF55073">
    <property type="entry name" value="Nucleotide cyclase"/>
    <property type="match status" value="1"/>
</dbReference>
<dbReference type="Pfam" id="PF05226">
    <property type="entry name" value="CHASE2"/>
    <property type="match status" value="1"/>
</dbReference>
<evidence type="ECO:0000256" key="2">
    <source>
        <dbReference type="ARBA" id="ARBA00005381"/>
    </source>
</evidence>
<dbReference type="GO" id="GO:0030313">
    <property type="term" value="C:cell envelope"/>
    <property type="evidence" value="ECO:0007669"/>
    <property type="project" value="UniProtKB-SubCell"/>
</dbReference>
<dbReference type="InterPro" id="IPR019734">
    <property type="entry name" value="TPR_rpt"/>
</dbReference>
<proteinExistence type="inferred from homology"/>
<keyword evidence="4 8" id="KW-0812">Transmembrane</keyword>
<dbReference type="Pfam" id="PF00211">
    <property type="entry name" value="Guanylate_cyc"/>
    <property type="match status" value="1"/>
</dbReference>
<evidence type="ECO:0000256" key="6">
    <source>
        <dbReference type="ARBA" id="ARBA00023136"/>
    </source>
</evidence>
<name>A0A7V5H2U9_CALAY</name>
<dbReference type="Proteomes" id="UP000886111">
    <property type="component" value="Unassembled WGS sequence"/>
</dbReference>
<keyword evidence="3" id="KW-1003">Cell membrane</keyword>
<dbReference type="InterPro" id="IPR001054">
    <property type="entry name" value="A/G_cyclase"/>
</dbReference>
<dbReference type="SMART" id="SM00044">
    <property type="entry name" value="CYCc"/>
    <property type="match status" value="1"/>
</dbReference>
<dbReference type="InterPro" id="IPR011990">
    <property type="entry name" value="TPR-like_helical_dom_sf"/>
</dbReference>
<comment type="caution">
    <text evidence="10">The sequence shown here is derived from an EMBL/GenBank/DDBJ whole genome shotgun (WGS) entry which is preliminary data.</text>
</comment>
<feature type="domain" description="Guanylate cyclase" evidence="9">
    <location>
        <begin position="165"/>
        <end position="297"/>
    </location>
</feature>
<dbReference type="InterPro" id="IPR029787">
    <property type="entry name" value="Nucleotide_cyclase"/>
</dbReference>
<dbReference type="EMBL" id="DRTD01000258">
    <property type="protein sequence ID" value="HHE54839.1"/>
    <property type="molecule type" value="Genomic_DNA"/>
</dbReference>
<dbReference type="SMART" id="SM00028">
    <property type="entry name" value="TPR"/>
    <property type="match status" value="1"/>
</dbReference>
<dbReference type="PROSITE" id="PS50125">
    <property type="entry name" value="GUANYLATE_CYCLASE_2"/>
    <property type="match status" value="1"/>
</dbReference>
<dbReference type="CDD" id="cd07302">
    <property type="entry name" value="CHD"/>
    <property type="match status" value="1"/>
</dbReference>
<comment type="subcellular location">
    <subcellularLocation>
        <location evidence="1">Cell envelope</location>
    </subcellularLocation>
</comment>
<evidence type="ECO:0000256" key="8">
    <source>
        <dbReference type="SAM" id="Phobius"/>
    </source>
</evidence>
<feature type="repeat" description="TPR" evidence="7">
    <location>
        <begin position="358"/>
        <end position="391"/>
    </location>
</feature>
<keyword evidence="6 8" id="KW-0472">Membrane</keyword>
<dbReference type="GO" id="GO:0006171">
    <property type="term" value="P:cAMP biosynthetic process"/>
    <property type="evidence" value="ECO:0007669"/>
    <property type="project" value="TreeGrafter"/>
</dbReference>
<evidence type="ECO:0000259" key="9">
    <source>
        <dbReference type="PROSITE" id="PS50125"/>
    </source>
</evidence>